<feature type="non-terminal residue" evidence="2">
    <location>
        <position position="1"/>
    </location>
</feature>
<reference evidence="2" key="2">
    <citation type="journal article" date="2023" name="Plants (Basel)">
        <title>Annotation of the Turnera subulata (Passifloraceae) Draft Genome Reveals the S-Locus Evolved after the Divergence of Turneroideae from Passifloroideae in a Stepwise Manner.</title>
        <authorList>
            <person name="Henning P.M."/>
            <person name="Roalson E.H."/>
            <person name="Mir W."/>
            <person name="McCubbin A.G."/>
            <person name="Shore J.S."/>
        </authorList>
    </citation>
    <scope>NUCLEOTIDE SEQUENCE</scope>
    <source>
        <strain evidence="2">F60SS</strain>
    </source>
</reference>
<evidence type="ECO:0000313" key="3">
    <source>
        <dbReference type="Proteomes" id="UP001141552"/>
    </source>
</evidence>
<feature type="region of interest" description="Disordered" evidence="1">
    <location>
        <begin position="91"/>
        <end position="138"/>
    </location>
</feature>
<evidence type="ECO:0000256" key="1">
    <source>
        <dbReference type="SAM" id="MobiDB-lite"/>
    </source>
</evidence>
<evidence type="ECO:0000313" key="2">
    <source>
        <dbReference type="EMBL" id="KAJ4833487.1"/>
    </source>
</evidence>
<protein>
    <submittedName>
        <fullName evidence="2">Uncharacterized protein</fullName>
    </submittedName>
</protein>
<dbReference type="AlphaFoldDB" id="A0A9Q0FL37"/>
<comment type="caution">
    <text evidence="2">The sequence shown here is derived from an EMBL/GenBank/DDBJ whole genome shotgun (WGS) entry which is preliminary data.</text>
</comment>
<gene>
    <name evidence="2" type="ORF">Tsubulata_006652</name>
</gene>
<keyword evidence="3" id="KW-1185">Reference proteome</keyword>
<name>A0A9Q0FL37_9ROSI</name>
<dbReference type="EMBL" id="JAKUCV010004931">
    <property type="protein sequence ID" value="KAJ4833487.1"/>
    <property type="molecule type" value="Genomic_DNA"/>
</dbReference>
<dbReference type="Proteomes" id="UP001141552">
    <property type="component" value="Unassembled WGS sequence"/>
</dbReference>
<reference evidence="2" key="1">
    <citation type="submission" date="2022-02" db="EMBL/GenBank/DDBJ databases">
        <authorList>
            <person name="Henning P.M."/>
            <person name="McCubbin A.G."/>
            <person name="Shore J.S."/>
        </authorList>
    </citation>
    <scope>NUCLEOTIDE SEQUENCE</scope>
    <source>
        <strain evidence="2">F60SS</strain>
        <tissue evidence="2">Leaves</tissue>
    </source>
</reference>
<proteinExistence type="predicted"/>
<accession>A0A9Q0FL37</accession>
<sequence>SFLFSSFPSFLSRFLYQPAPSTISFSFFSLIISFLPYIFSSSTPNHHSTATLPPLLFLSSFLLFPHPSLPPSYPIIRRSLFLASPPLGEEAETSTTVRGRDSHRRHCESPPPLQIATPPTALSSASLNSPPQDELEPPTPRSCLFLDLFPFPSVIRHPRLLRLCRTSCEAEQLSSYATISRRSHLRHGRRRPRGSVVVWDGDGCRLLWMMVFC</sequence>
<feature type="compositionally biased region" description="Polar residues" evidence="1">
    <location>
        <begin position="120"/>
        <end position="131"/>
    </location>
</feature>
<organism evidence="2 3">
    <name type="scientific">Turnera subulata</name>
    <dbReference type="NCBI Taxonomy" id="218843"/>
    <lineage>
        <taxon>Eukaryota</taxon>
        <taxon>Viridiplantae</taxon>
        <taxon>Streptophyta</taxon>
        <taxon>Embryophyta</taxon>
        <taxon>Tracheophyta</taxon>
        <taxon>Spermatophyta</taxon>
        <taxon>Magnoliopsida</taxon>
        <taxon>eudicotyledons</taxon>
        <taxon>Gunneridae</taxon>
        <taxon>Pentapetalae</taxon>
        <taxon>rosids</taxon>
        <taxon>fabids</taxon>
        <taxon>Malpighiales</taxon>
        <taxon>Passifloraceae</taxon>
        <taxon>Turnera</taxon>
    </lineage>
</organism>